<dbReference type="eggNOG" id="ENOG502S2R7">
    <property type="taxonomic scope" value="Eukaryota"/>
</dbReference>
<organism evidence="1 2">
    <name type="scientific">Trichoplax adhaerens</name>
    <name type="common">Trichoplax reptans</name>
    <dbReference type="NCBI Taxonomy" id="10228"/>
    <lineage>
        <taxon>Eukaryota</taxon>
        <taxon>Metazoa</taxon>
        <taxon>Placozoa</taxon>
        <taxon>Uniplacotomia</taxon>
        <taxon>Trichoplacea</taxon>
        <taxon>Trichoplacidae</taxon>
        <taxon>Trichoplax</taxon>
    </lineage>
</organism>
<accession>B3SAG9</accession>
<dbReference type="Gene3D" id="3.40.30.10">
    <property type="entry name" value="Glutaredoxin"/>
    <property type="match status" value="1"/>
</dbReference>
<dbReference type="EMBL" id="DS985261">
    <property type="protein sequence ID" value="EDV20310.1"/>
    <property type="molecule type" value="Genomic_DNA"/>
</dbReference>
<dbReference type="GeneID" id="6758421"/>
<reference evidence="1 2" key="1">
    <citation type="journal article" date="2008" name="Nature">
        <title>The Trichoplax genome and the nature of placozoans.</title>
        <authorList>
            <person name="Srivastava M."/>
            <person name="Begovic E."/>
            <person name="Chapman J."/>
            <person name="Putnam N.H."/>
            <person name="Hellsten U."/>
            <person name="Kawashima T."/>
            <person name="Kuo A."/>
            <person name="Mitros T."/>
            <person name="Salamov A."/>
            <person name="Carpenter M.L."/>
            <person name="Signorovitch A.Y."/>
            <person name="Moreno M.A."/>
            <person name="Kamm K."/>
            <person name="Grimwood J."/>
            <person name="Schmutz J."/>
            <person name="Shapiro H."/>
            <person name="Grigoriev I.V."/>
            <person name="Buss L.W."/>
            <person name="Schierwater B."/>
            <person name="Dellaporta S.L."/>
            <person name="Rokhsar D.S."/>
        </authorList>
    </citation>
    <scope>NUCLEOTIDE SEQUENCE [LARGE SCALE GENOMIC DNA]</scope>
    <source>
        <strain evidence="1 2">Grell-BS-1999</strain>
    </source>
</reference>
<dbReference type="HOGENOM" id="CLU_974276_0_0_1"/>
<evidence type="ECO:0000313" key="2">
    <source>
        <dbReference type="Proteomes" id="UP000009022"/>
    </source>
</evidence>
<keyword evidence="2" id="KW-1185">Reference proteome</keyword>
<sequence>MALKEVDRAPFTASLQTNLVSRIICTGLKLKKGAIVAGGCHYNMASDTACKIAQEVQQLAEGLNKTLAGVQEKFSIIESIGDFVNNHVNKLGAAIGLYAEAFNRIPEVRDAVDELFDVEDNWNTFLKDVDRKMDHNKSDGLPQSSSTVGSVAPLHVPLIDVRTSSQAMFDAANTKTILITFGSQAGALQWLEETQATYPMLMDSDRKIYEAFGLRQSVAKVWSTTTMTYYAEQKCCGRSLYKMVKDDDPNQMGGDFIIGSNGEMTLVYCSKTPPDRPKIATLLSYL</sequence>
<dbReference type="OrthoDB" id="40334at2759"/>
<proteinExistence type="predicted"/>
<dbReference type="InParanoid" id="B3SAG9"/>
<dbReference type="Pfam" id="PF13911">
    <property type="entry name" value="AhpC-TSA_2"/>
    <property type="match status" value="1"/>
</dbReference>
<evidence type="ECO:0000313" key="1">
    <source>
        <dbReference type="EMBL" id="EDV20310.1"/>
    </source>
</evidence>
<name>B3SAG9_TRIAD</name>
<dbReference type="InterPro" id="IPR036249">
    <property type="entry name" value="Thioredoxin-like_sf"/>
</dbReference>
<dbReference type="STRING" id="10228.B3SAG9"/>
<dbReference type="InterPro" id="IPR032801">
    <property type="entry name" value="PXL2A/B/C"/>
</dbReference>
<dbReference type="RefSeq" id="XP_002117260.1">
    <property type="nucleotide sequence ID" value="XM_002117224.1"/>
</dbReference>
<protein>
    <submittedName>
        <fullName evidence="1">Uncharacterized protein</fullName>
    </submittedName>
</protein>
<dbReference type="CTD" id="6758421"/>
<dbReference type="SUPFAM" id="SSF52833">
    <property type="entry name" value="Thioredoxin-like"/>
    <property type="match status" value="1"/>
</dbReference>
<dbReference type="Proteomes" id="UP000009022">
    <property type="component" value="Unassembled WGS sequence"/>
</dbReference>
<dbReference type="AlphaFoldDB" id="B3SAG9"/>
<gene>
    <name evidence="1" type="ORF">TRIADDRAFT_61255</name>
</gene>
<dbReference type="KEGG" id="tad:TRIADDRAFT_61255"/>